<proteinExistence type="predicted"/>
<dbReference type="InterPro" id="IPR013611">
    <property type="entry name" value="Transp-assoc_OB_typ2"/>
</dbReference>
<comment type="caution">
    <text evidence="2">The sequence shown here is derived from an EMBL/GenBank/DDBJ whole genome shotgun (WGS) entry which is preliminary data.</text>
</comment>
<protein>
    <recommendedName>
        <fullName evidence="1">Transport-associated OB type 2 domain-containing protein</fullName>
    </recommendedName>
</protein>
<gene>
    <name evidence="2" type="ORF">SDC9_171841</name>
</gene>
<evidence type="ECO:0000313" key="2">
    <source>
        <dbReference type="EMBL" id="MPN24442.1"/>
    </source>
</evidence>
<sequence length="77" mass="8853">MRPERIKIKAVPEEGDVWLQCRIKEKIYSGFVIKTIATTRNGKEIVVNEPIEQRSGFGAKEDIFVTWKPEHSIVIKA</sequence>
<reference evidence="2" key="1">
    <citation type="submission" date="2019-08" db="EMBL/GenBank/DDBJ databases">
        <authorList>
            <person name="Kucharzyk K."/>
            <person name="Murdoch R.W."/>
            <person name="Higgins S."/>
            <person name="Loffler F."/>
        </authorList>
    </citation>
    <scope>NUCLEOTIDE SEQUENCE</scope>
</reference>
<dbReference type="InterPro" id="IPR008995">
    <property type="entry name" value="Mo/tungstate-bd_C_term_dom"/>
</dbReference>
<dbReference type="GO" id="GO:0005524">
    <property type="term" value="F:ATP binding"/>
    <property type="evidence" value="ECO:0007669"/>
    <property type="project" value="InterPro"/>
</dbReference>
<dbReference type="SUPFAM" id="SSF50331">
    <property type="entry name" value="MOP-like"/>
    <property type="match status" value="1"/>
</dbReference>
<accession>A0A645GEK2</accession>
<dbReference type="GO" id="GO:0022857">
    <property type="term" value="F:transmembrane transporter activity"/>
    <property type="evidence" value="ECO:0007669"/>
    <property type="project" value="InterPro"/>
</dbReference>
<evidence type="ECO:0000259" key="1">
    <source>
        <dbReference type="Pfam" id="PF08402"/>
    </source>
</evidence>
<dbReference type="Pfam" id="PF08402">
    <property type="entry name" value="TOBE_2"/>
    <property type="match status" value="1"/>
</dbReference>
<dbReference type="EMBL" id="VSSQ01073295">
    <property type="protein sequence ID" value="MPN24442.1"/>
    <property type="molecule type" value="Genomic_DNA"/>
</dbReference>
<dbReference type="AlphaFoldDB" id="A0A645GEK2"/>
<dbReference type="GO" id="GO:0043190">
    <property type="term" value="C:ATP-binding cassette (ABC) transporter complex"/>
    <property type="evidence" value="ECO:0007669"/>
    <property type="project" value="InterPro"/>
</dbReference>
<feature type="domain" description="Transport-associated OB type 2" evidence="1">
    <location>
        <begin position="2"/>
        <end position="74"/>
    </location>
</feature>
<organism evidence="2">
    <name type="scientific">bioreactor metagenome</name>
    <dbReference type="NCBI Taxonomy" id="1076179"/>
    <lineage>
        <taxon>unclassified sequences</taxon>
        <taxon>metagenomes</taxon>
        <taxon>ecological metagenomes</taxon>
    </lineage>
</organism>
<name>A0A645GEK2_9ZZZZ</name>